<dbReference type="Proteomes" id="UP000271098">
    <property type="component" value="Unassembled WGS sequence"/>
</dbReference>
<evidence type="ECO:0000313" key="3">
    <source>
        <dbReference type="EMBL" id="VDK43876.1"/>
    </source>
</evidence>
<protein>
    <submittedName>
        <fullName evidence="5">Kelch-like protein 10</fullName>
    </submittedName>
</protein>
<evidence type="ECO:0000256" key="2">
    <source>
        <dbReference type="ARBA" id="ARBA00022737"/>
    </source>
</evidence>
<reference evidence="3 4" key="2">
    <citation type="submission" date="2018-11" db="EMBL/GenBank/DDBJ databases">
        <authorList>
            <consortium name="Pathogen Informatics"/>
        </authorList>
    </citation>
    <scope>NUCLEOTIDE SEQUENCE [LARGE SCALE GENOMIC DNA]</scope>
</reference>
<keyword evidence="2" id="KW-0677">Repeat</keyword>
<dbReference type="Pfam" id="PF01344">
    <property type="entry name" value="Kelch_1"/>
    <property type="match status" value="2"/>
</dbReference>
<dbReference type="SMART" id="SM00612">
    <property type="entry name" value="Kelch"/>
    <property type="match status" value="2"/>
</dbReference>
<keyword evidence="1" id="KW-0880">Kelch repeat</keyword>
<keyword evidence="4" id="KW-1185">Reference proteome</keyword>
<organism evidence="5">
    <name type="scientific">Gongylonema pulchrum</name>
    <dbReference type="NCBI Taxonomy" id="637853"/>
    <lineage>
        <taxon>Eukaryota</taxon>
        <taxon>Metazoa</taxon>
        <taxon>Ecdysozoa</taxon>
        <taxon>Nematoda</taxon>
        <taxon>Chromadorea</taxon>
        <taxon>Rhabditida</taxon>
        <taxon>Spirurina</taxon>
        <taxon>Spiruromorpha</taxon>
        <taxon>Spiruroidea</taxon>
        <taxon>Gongylonematidae</taxon>
        <taxon>Gongylonema</taxon>
    </lineage>
</organism>
<dbReference type="OrthoDB" id="5804112at2759"/>
<dbReference type="SUPFAM" id="SSF117281">
    <property type="entry name" value="Kelch motif"/>
    <property type="match status" value="1"/>
</dbReference>
<accession>A0A183D6D2</accession>
<dbReference type="EMBL" id="UYRT01007923">
    <property type="protein sequence ID" value="VDK43876.1"/>
    <property type="molecule type" value="Genomic_DNA"/>
</dbReference>
<reference evidence="5" key="1">
    <citation type="submission" date="2016-06" db="UniProtKB">
        <authorList>
            <consortium name="WormBaseParasite"/>
        </authorList>
    </citation>
    <scope>IDENTIFICATION</scope>
</reference>
<dbReference type="WBParaSite" id="GPUH_0000428001-mRNA-1">
    <property type="protein sequence ID" value="GPUH_0000428001-mRNA-1"/>
    <property type="gene ID" value="GPUH_0000428001"/>
</dbReference>
<proteinExistence type="predicted"/>
<name>A0A183D6D2_9BILA</name>
<evidence type="ECO:0000313" key="5">
    <source>
        <dbReference type="WBParaSite" id="GPUH_0000428001-mRNA-1"/>
    </source>
</evidence>
<dbReference type="Gene3D" id="2.120.10.80">
    <property type="entry name" value="Kelch-type beta propeller"/>
    <property type="match status" value="1"/>
</dbReference>
<dbReference type="InterPro" id="IPR015915">
    <property type="entry name" value="Kelch-typ_b-propeller"/>
</dbReference>
<dbReference type="AlphaFoldDB" id="A0A183D6D2"/>
<evidence type="ECO:0000256" key="1">
    <source>
        <dbReference type="ARBA" id="ARBA00022441"/>
    </source>
</evidence>
<gene>
    <name evidence="3" type="ORF">GPUH_LOCUS4273</name>
</gene>
<dbReference type="PANTHER" id="PTHR46344">
    <property type="entry name" value="OS02G0202900 PROTEIN"/>
    <property type="match status" value="1"/>
</dbReference>
<dbReference type="InterPro" id="IPR006652">
    <property type="entry name" value="Kelch_1"/>
</dbReference>
<evidence type="ECO:0000313" key="4">
    <source>
        <dbReference type="Proteomes" id="UP000271098"/>
    </source>
</evidence>
<sequence>MYRCYISACEINGTIIVAGGSDGRTRLRSAEIYDVQRNQWTKIRNMTQKRSDAAACAFAGKMFIAGGYNGDTVLQTIEMYTLEADVWTEVAHMTTPRSGTN</sequence>
<dbReference type="PANTHER" id="PTHR46344:SF27">
    <property type="entry name" value="KELCH REPEAT SUPERFAMILY PROTEIN"/>
    <property type="match status" value="1"/>
</dbReference>